<dbReference type="EMBL" id="BGZK01001330">
    <property type="protein sequence ID" value="GBP77415.1"/>
    <property type="molecule type" value="Genomic_DNA"/>
</dbReference>
<evidence type="ECO:0000313" key="4">
    <source>
        <dbReference type="Proteomes" id="UP000299102"/>
    </source>
</evidence>
<sequence length="170" mass="18849">MYARAKYSFLRVFELSPGQTDGWVLGSKSRSFSPLIRSSVGYDRQVRPAPDCAGPAASRDSGTARGLRARAVFHGGDIEPSVVWRSRPERYASGRRKRDRKVLNKISNGESGGRVTCTREEVRNHVVRWHATFSFVCKMCANANTGVLEPALMRVSVRKECKGTAALFVV</sequence>
<dbReference type="OrthoDB" id="3365224at2759"/>
<accession>A0A4C1YSV4</accession>
<dbReference type="STRING" id="151549.A0A4C1YSV4"/>
<protein>
    <submittedName>
        <fullName evidence="3">Protein FAM102A</fullName>
    </submittedName>
</protein>
<evidence type="ECO:0000313" key="3">
    <source>
        <dbReference type="EMBL" id="GBP77415.1"/>
    </source>
</evidence>
<feature type="domain" description="C2 NT-type" evidence="2">
    <location>
        <begin position="108"/>
        <end position="160"/>
    </location>
</feature>
<dbReference type="AlphaFoldDB" id="A0A4C1YSV4"/>
<evidence type="ECO:0000259" key="2">
    <source>
        <dbReference type="Pfam" id="PF10358"/>
    </source>
</evidence>
<reference evidence="3 4" key="1">
    <citation type="journal article" date="2019" name="Commun. Biol.">
        <title>The bagworm genome reveals a unique fibroin gene that provides high tensile strength.</title>
        <authorList>
            <person name="Kono N."/>
            <person name="Nakamura H."/>
            <person name="Ohtoshi R."/>
            <person name="Tomita M."/>
            <person name="Numata K."/>
            <person name="Arakawa K."/>
        </authorList>
    </citation>
    <scope>NUCLEOTIDE SEQUENCE [LARGE SCALE GENOMIC DNA]</scope>
</reference>
<keyword evidence="4" id="KW-1185">Reference proteome</keyword>
<proteinExistence type="inferred from homology"/>
<dbReference type="PANTHER" id="PTHR21456:SF1">
    <property type="entry name" value="C2 NT-TYPE DOMAIN-CONTAINING PROTEIN"/>
    <property type="match status" value="1"/>
</dbReference>
<comment type="caution">
    <text evidence="3">The sequence shown here is derived from an EMBL/GenBank/DDBJ whole genome shotgun (WGS) entry which is preliminary data.</text>
</comment>
<name>A0A4C1YSV4_EUMVA</name>
<evidence type="ECO:0000256" key="1">
    <source>
        <dbReference type="ARBA" id="ARBA00034780"/>
    </source>
</evidence>
<dbReference type="InterPro" id="IPR019448">
    <property type="entry name" value="NT-C2"/>
</dbReference>
<dbReference type="PANTHER" id="PTHR21456">
    <property type="entry name" value="FAMILY WITH SEQUENCE SIMILARITY 102"/>
    <property type="match status" value="1"/>
</dbReference>
<dbReference type="Proteomes" id="UP000299102">
    <property type="component" value="Unassembled WGS sequence"/>
</dbReference>
<dbReference type="Pfam" id="PF10358">
    <property type="entry name" value="NT-C2"/>
    <property type="match status" value="1"/>
</dbReference>
<comment type="similarity">
    <text evidence="1">Belongs to the EEIG family.</text>
</comment>
<dbReference type="InterPro" id="IPR039931">
    <property type="entry name" value="EEIG1/2-like"/>
</dbReference>
<organism evidence="3 4">
    <name type="scientific">Eumeta variegata</name>
    <name type="common">Bagworm moth</name>
    <name type="synonym">Eumeta japonica</name>
    <dbReference type="NCBI Taxonomy" id="151549"/>
    <lineage>
        <taxon>Eukaryota</taxon>
        <taxon>Metazoa</taxon>
        <taxon>Ecdysozoa</taxon>
        <taxon>Arthropoda</taxon>
        <taxon>Hexapoda</taxon>
        <taxon>Insecta</taxon>
        <taxon>Pterygota</taxon>
        <taxon>Neoptera</taxon>
        <taxon>Endopterygota</taxon>
        <taxon>Lepidoptera</taxon>
        <taxon>Glossata</taxon>
        <taxon>Ditrysia</taxon>
        <taxon>Tineoidea</taxon>
        <taxon>Psychidae</taxon>
        <taxon>Oiketicinae</taxon>
        <taxon>Eumeta</taxon>
    </lineage>
</organism>
<gene>
    <name evidence="3" type="primary">fam102a</name>
    <name evidence="3" type="ORF">EVAR_24132_1</name>
</gene>